<keyword evidence="4 6" id="KW-1133">Transmembrane helix</keyword>
<evidence type="ECO:0000313" key="7">
    <source>
        <dbReference type="EMBL" id="MFC7356909.1"/>
    </source>
</evidence>
<dbReference type="EMBL" id="JBHTBN010000001">
    <property type="protein sequence ID" value="MFC7356909.1"/>
    <property type="molecule type" value="Genomic_DNA"/>
</dbReference>
<protein>
    <submittedName>
        <fullName evidence="7">YihY/virulence factor BrkB family protein</fullName>
    </submittedName>
</protein>
<feature type="transmembrane region" description="Helical" evidence="6">
    <location>
        <begin position="211"/>
        <end position="233"/>
    </location>
</feature>
<keyword evidence="8" id="KW-1185">Reference proteome</keyword>
<proteinExistence type="predicted"/>
<organism evidence="7 8">
    <name type="scientific">Jejudonia soesokkakensis</name>
    <dbReference type="NCBI Taxonomy" id="1323432"/>
    <lineage>
        <taxon>Bacteria</taxon>
        <taxon>Pseudomonadati</taxon>
        <taxon>Bacteroidota</taxon>
        <taxon>Flavobacteriia</taxon>
        <taxon>Flavobacteriales</taxon>
        <taxon>Flavobacteriaceae</taxon>
        <taxon>Jejudonia</taxon>
    </lineage>
</organism>
<comment type="subcellular location">
    <subcellularLocation>
        <location evidence="1">Cell membrane</location>
        <topology evidence="1">Multi-pass membrane protein</topology>
    </subcellularLocation>
</comment>
<dbReference type="InterPro" id="IPR017039">
    <property type="entry name" value="Virul_fac_BrkB"/>
</dbReference>
<dbReference type="Pfam" id="PF03631">
    <property type="entry name" value="Virul_fac_BrkB"/>
    <property type="match status" value="1"/>
</dbReference>
<dbReference type="PANTHER" id="PTHR30213">
    <property type="entry name" value="INNER MEMBRANE PROTEIN YHJD"/>
    <property type="match status" value="1"/>
</dbReference>
<evidence type="ECO:0000256" key="4">
    <source>
        <dbReference type="ARBA" id="ARBA00022989"/>
    </source>
</evidence>
<feature type="transmembrane region" description="Helical" evidence="6">
    <location>
        <begin position="171"/>
        <end position="191"/>
    </location>
</feature>
<feature type="transmembrane region" description="Helical" evidence="6">
    <location>
        <begin position="280"/>
        <end position="302"/>
    </location>
</feature>
<gene>
    <name evidence="7" type="ORF">ACFQO1_04350</name>
</gene>
<reference evidence="8" key="1">
    <citation type="journal article" date="2019" name="Int. J. Syst. Evol. Microbiol.">
        <title>The Global Catalogue of Microorganisms (GCM) 10K type strain sequencing project: providing services to taxonomists for standard genome sequencing and annotation.</title>
        <authorList>
            <consortium name="The Broad Institute Genomics Platform"/>
            <consortium name="The Broad Institute Genome Sequencing Center for Infectious Disease"/>
            <person name="Wu L."/>
            <person name="Ma J."/>
        </authorList>
    </citation>
    <scope>NUCLEOTIDE SEQUENCE [LARGE SCALE GENOMIC DNA]</scope>
    <source>
        <strain evidence="8">CGMCC 1.16306</strain>
    </source>
</reference>
<dbReference type="RefSeq" id="WP_380216746.1">
    <property type="nucleotide sequence ID" value="NZ_JBHTBN010000001.1"/>
</dbReference>
<dbReference type="PANTHER" id="PTHR30213:SF0">
    <property type="entry name" value="UPF0761 MEMBRANE PROTEIN YIHY"/>
    <property type="match status" value="1"/>
</dbReference>
<feature type="transmembrane region" description="Helical" evidence="6">
    <location>
        <begin position="245"/>
        <end position="268"/>
    </location>
</feature>
<evidence type="ECO:0000256" key="6">
    <source>
        <dbReference type="SAM" id="Phobius"/>
    </source>
</evidence>
<dbReference type="NCBIfam" id="TIGR00765">
    <property type="entry name" value="yihY_not_rbn"/>
    <property type="match status" value="1"/>
</dbReference>
<feature type="transmembrane region" description="Helical" evidence="6">
    <location>
        <begin position="68"/>
        <end position="90"/>
    </location>
</feature>
<keyword evidence="2" id="KW-1003">Cell membrane</keyword>
<evidence type="ECO:0000256" key="3">
    <source>
        <dbReference type="ARBA" id="ARBA00022692"/>
    </source>
</evidence>
<evidence type="ECO:0000313" key="8">
    <source>
        <dbReference type="Proteomes" id="UP001596415"/>
    </source>
</evidence>
<evidence type="ECO:0000256" key="1">
    <source>
        <dbReference type="ARBA" id="ARBA00004651"/>
    </source>
</evidence>
<accession>A0ABW2MPU3</accession>
<sequence length="318" mass="36191">MPEEEHKEHKYKVVRKFLATVDRVGEKAVAISKNIIIPGTYGLSLYHLMDIYGTGLIKGTFSTRASSIAYSFFVALFPFLLFILNLIPLIKVDGFQTRFLVFMENLLPSQTSELFYPIIADIAVNPRGGLLSFVFFLSLFLAANGVNSIFSSFEYSFHVTMNRNFFRQYAIALLVSIVLALLLLITVGVILYGEYLISELKGRNFVSNDLFLISALQITVFVIMVYIIIATLYYFGTKESKKSRFFSIGAAITTFLFLVTTYLFGIYIDNFSNYNELYGSLGAILIMMLYIWINSNLLLLGFELNISMQRLRDKNKPE</sequence>
<evidence type="ECO:0000256" key="5">
    <source>
        <dbReference type="ARBA" id="ARBA00023136"/>
    </source>
</evidence>
<evidence type="ECO:0000256" key="2">
    <source>
        <dbReference type="ARBA" id="ARBA00022475"/>
    </source>
</evidence>
<dbReference type="PIRSF" id="PIRSF035875">
    <property type="entry name" value="RNase_BN"/>
    <property type="match status" value="1"/>
</dbReference>
<feature type="transmembrane region" description="Helical" evidence="6">
    <location>
        <begin position="130"/>
        <end position="150"/>
    </location>
</feature>
<keyword evidence="3 6" id="KW-0812">Transmembrane</keyword>
<comment type="caution">
    <text evidence="7">The sequence shown here is derived from an EMBL/GenBank/DDBJ whole genome shotgun (WGS) entry which is preliminary data.</text>
</comment>
<dbReference type="Proteomes" id="UP001596415">
    <property type="component" value="Unassembled WGS sequence"/>
</dbReference>
<keyword evidence="5 6" id="KW-0472">Membrane</keyword>
<name>A0ABW2MPU3_9FLAO</name>